<keyword evidence="2" id="KW-1185">Reference proteome</keyword>
<dbReference type="Proteomes" id="UP000031668">
    <property type="component" value="Unassembled WGS sequence"/>
</dbReference>
<reference evidence="1 2" key="1">
    <citation type="journal article" date="2014" name="Genome Biol. Evol.">
        <title>The genome of the myxosporean Thelohanellus kitauei shows adaptations to nutrient acquisition within its fish host.</title>
        <authorList>
            <person name="Yang Y."/>
            <person name="Xiong J."/>
            <person name="Zhou Z."/>
            <person name="Huo F."/>
            <person name="Miao W."/>
            <person name="Ran C."/>
            <person name="Liu Y."/>
            <person name="Zhang J."/>
            <person name="Feng J."/>
            <person name="Wang M."/>
            <person name="Wang M."/>
            <person name="Wang L."/>
            <person name="Yao B."/>
        </authorList>
    </citation>
    <scope>NUCLEOTIDE SEQUENCE [LARGE SCALE GENOMIC DNA]</scope>
    <source>
        <strain evidence="1">Wuqing</strain>
    </source>
</reference>
<proteinExistence type="predicted"/>
<evidence type="ECO:0000313" key="1">
    <source>
        <dbReference type="EMBL" id="KII61601.1"/>
    </source>
</evidence>
<organism evidence="1 2">
    <name type="scientific">Thelohanellus kitauei</name>
    <name type="common">Myxosporean</name>
    <dbReference type="NCBI Taxonomy" id="669202"/>
    <lineage>
        <taxon>Eukaryota</taxon>
        <taxon>Metazoa</taxon>
        <taxon>Cnidaria</taxon>
        <taxon>Myxozoa</taxon>
        <taxon>Myxosporea</taxon>
        <taxon>Bivalvulida</taxon>
        <taxon>Platysporina</taxon>
        <taxon>Myxobolidae</taxon>
        <taxon>Thelohanellus</taxon>
    </lineage>
</organism>
<dbReference type="EMBL" id="JWZT01005319">
    <property type="protein sequence ID" value="KII61601.1"/>
    <property type="molecule type" value="Genomic_DNA"/>
</dbReference>
<gene>
    <name evidence="1" type="ORF">RF11_07523</name>
</gene>
<dbReference type="AlphaFoldDB" id="A0A0C2MJ08"/>
<comment type="caution">
    <text evidence="1">The sequence shown here is derived from an EMBL/GenBank/DDBJ whole genome shotgun (WGS) entry which is preliminary data.</text>
</comment>
<protein>
    <submittedName>
        <fullName evidence="1">Uncharacterized protein</fullName>
    </submittedName>
</protein>
<name>A0A0C2MJ08_THEKT</name>
<sequence length="609" mass="71793">MKLSTRFYASDEEAINDYASKIKSPYVHYQLIAIRNLISHFKHPHDVSIDKQFLENFPEKLFNEFQRISNCGPEEVEYENVKTFAFQNKNVEYGNKDISFVKIFLTFIKIKDSRQLFDPYILIESINNCIINEKTKVLFINDNGMLNLYKYLYYTNTNPPPEFLKMCDNVCNIPSEYSSSLMPFKVTETLLTLKIEFMTNKLSTIADMLVTVYRMVYRSEIHDKIYFNITSFYDFTSRVLKSRFNKKFNKLSLNRLCKLWIEIFGSSKNIFPIDTIEKLTSFAHIFIIDMNRKLLTLVREKRKLKFTSQKKLRLCIIYFAFVAFYLMDNISQKRLLKEIQKLRHKIELYFEDKSKPTPIDDILFIEQFFLKSEILLNRETFPQLITGSIRLSMLRLLEYPTLYLDSSSLISHLLLKIQVLFSKAYKTQPVPISDIANLLRNLINDLSDEMYVTRLQNCKYLFRGEDVKSIVSSVINPDFMKDVFTKCESYLLNDFQNQLPEPSVYIDEYIEFSKVLSWIIHSINENKHLDRTEAVYYLSLCQIHSGNVSTDKNKSHDSGSDTDVILVPNISEEITKLYRFSFLNLLNWLALICQMKFVFGDITYKSSCI</sequence>
<evidence type="ECO:0000313" key="2">
    <source>
        <dbReference type="Proteomes" id="UP000031668"/>
    </source>
</evidence>
<accession>A0A0C2MJ08</accession>